<dbReference type="InterPro" id="IPR026523">
    <property type="entry name" value="PNMA"/>
</dbReference>
<dbReference type="Proteomes" id="UP000694414">
    <property type="component" value="Unplaced"/>
</dbReference>
<keyword evidence="4" id="KW-1185">Reference proteome</keyword>
<reference evidence="3" key="2">
    <citation type="submission" date="2025-09" db="UniProtKB">
        <authorList>
            <consortium name="Ensembl"/>
        </authorList>
    </citation>
    <scope>IDENTIFICATION</scope>
</reference>
<feature type="compositionally biased region" description="Low complexity" evidence="1">
    <location>
        <begin position="277"/>
        <end position="299"/>
    </location>
</feature>
<feature type="compositionally biased region" description="Low complexity" evidence="1">
    <location>
        <begin position="367"/>
        <end position="378"/>
    </location>
</feature>
<evidence type="ECO:0000313" key="4">
    <source>
        <dbReference type="Proteomes" id="UP000694414"/>
    </source>
</evidence>
<evidence type="ECO:0000259" key="2">
    <source>
        <dbReference type="Pfam" id="PF14893"/>
    </source>
</evidence>
<evidence type="ECO:0000256" key="1">
    <source>
        <dbReference type="SAM" id="MobiDB-lite"/>
    </source>
</evidence>
<name>A0A8C9DE71_PROSS</name>
<reference evidence="3" key="1">
    <citation type="submission" date="2025-08" db="UniProtKB">
        <authorList>
            <consortium name="Ensembl"/>
        </authorList>
    </citation>
    <scope>IDENTIFICATION</scope>
</reference>
<evidence type="ECO:0000313" key="3">
    <source>
        <dbReference type="Ensembl" id="ENSPSMP00000003066.1"/>
    </source>
</evidence>
<feature type="region of interest" description="Disordered" evidence="1">
    <location>
        <begin position="229"/>
        <end position="399"/>
    </location>
</feature>
<feature type="domain" description="Paraneoplastic antigen Ma-like C-terminal" evidence="2">
    <location>
        <begin position="47"/>
        <end position="206"/>
    </location>
</feature>
<sequence>MALAILQDWCRCLGVNAQRSLLILGIPDNCREDEFQEAVQAALWPLGRYRPGRREEFFESWLSHARNMLYLWRNISERERRRRLMESLRGPALCFMRGLLAENPDTPVQDCLAKLVQVFGNKDTRIRARLKFLTCSQHPEESLFAYVVRLEGQLHEAIEKWAFHPAIADQVRAQEVLMQGRPNATLRDKLRRMQLERRPPGFLGLLRLIRETEAGEAALTMREQEVHIGEEGTPGDGGDPAATHAAPAAGGAAEASPAREGASQAVPDPAEAAQVTAGSPGAAQASPAPEEVAEASPAAQEDDSVPAPAGLGQAGPTEAPGTPPAAQMCSASGASPGGPGRVPESPAQAGDQEAEEEDRAGDMSRPKSSSAKQAQKAQGPPTSPKGPSHHPRPIPHSSW</sequence>
<dbReference type="InterPro" id="IPR048270">
    <property type="entry name" value="PNMA_C"/>
</dbReference>
<protein>
    <recommendedName>
        <fullName evidence="2">Paraneoplastic antigen Ma-like C-terminal domain-containing protein</fullName>
    </recommendedName>
</protein>
<dbReference type="AlphaFoldDB" id="A0A8C9DE71"/>
<organism evidence="3 4">
    <name type="scientific">Prolemur simus</name>
    <name type="common">Greater bamboo lemur</name>
    <name type="synonym">Hapalemur simus</name>
    <dbReference type="NCBI Taxonomy" id="1328070"/>
    <lineage>
        <taxon>Eukaryota</taxon>
        <taxon>Metazoa</taxon>
        <taxon>Chordata</taxon>
        <taxon>Craniata</taxon>
        <taxon>Vertebrata</taxon>
        <taxon>Euteleostomi</taxon>
        <taxon>Mammalia</taxon>
        <taxon>Eutheria</taxon>
        <taxon>Euarchontoglires</taxon>
        <taxon>Primates</taxon>
        <taxon>Strepsirrhini</taxon>
        <taxon>Lemuriformes</taxon>
        <taxon>Lemuridae</taxon>
        <taxon>Prolemur</taxon>
    </lineage>
</organism>
<dbReference type="Pfam" id="PF14893">
    <property type="entry name" value="PNMA"/>
    <property type="match status" value="1"/>
</dbReference>
<feature type="compositionally biased region" description="Low complexity" evidence="1">
    <location>
        <begin position="239"/>
        <end position="262"/>
    </location>
</feature>
<dbReference type="PANTHER" id="PTHR23095">
    <property type="entry name" value="PARANEOPLASTIC ANTIGEN"/>
    <property type="match status" value="1"/>
</dbReference>
<accession>A0A8C9DE71</accession>
<proteinExistence type="predicted"/>
<dbReference type="GeneTree" id="ENSGT01030000234522"/>
<dbReference type="Ensembl" id="ENSPSMT00000003714.1">
    <property type="protein sequence ID" value="ENSPSMP00000003066.1"/>
    <property type="gene ID" value="ENSPSMG00000002501.1"/>
</dbReference>
<feature type="compositionally biased region" description="Low complexity" evidence="1">
    <location>
        <begin position="314"/>
        <end position="334"/>
    </location>
</feature>
<dbReference type="PANTHER" id="PTHR23095:SF20">
    <property type="entry name" value="PARANEOPLASTIC ANTIGEN MA6E"/>
    <property type="match status" value="1"/>
</dbReference>